<dbReference type="PRINTS" id="PR00469">
    <property type="entry name" value="PNDRDTASEII"/>
</dbReference>
<dbReference type="Pfam" id="PF07992">
    <property type="entry name" value="Pyr_redox_2"/>
    <property type="match status" value="1"/>
</dbReference>
<evidence type="ECO:0000313" key="7">
    <source>
        <dbReference type="Proteomes" id="UP000800035"/>
    </source>
</evidence>
<keyword evidence="4" id="KW-0560">Oxidoreductase</keyword>
<dbReference type="PRINTS" id="PR00368">
    <property type="entry name" value="FADPNR"/>
</dbReference>
<dbReference type="InterPro" id="IPR023753">
    <property type="entry name" value="FAD/NAD-binding_dom"/>
</dbReference>
<feature type="domain" description="FAD/NAD(P)-binding" evidence="5">
    <location>
        <begin position="13"/>
        <end position="328"/>
    </location>
</feature>
<proteinExistence type="inferred from homology"/>
<evidence type="ECO:0000256" key="2">
    <source>
        <dbReference type="ARBA" id="ARBA00022630"/>
    </source>
</evidence>
<dbReference type="Gene3D" id="3.50.50.100">
    <property type="match status" value="1"/>
</dbReference>
<dbReference type="InterPro" id="IPR036188">
    <property type="entry name" value="FAD/NAD-bd_sf"/>
</dbReference>
<protein>
    <submittedName>
        <fullName evidence="6">FAD/NAD(P)-binding domain-containing protein</fullName>
    </submittedName>
</protein>
<dbReference type="Proteomes" id="UP000800035">
    <property type="component" value="Unassembled WGS sequence"/>
</dbReference>
<dbReference type="EMBL" id="ML977015">
    <property type="protein sequence ID" value="KAF1951710.1"/>
    <property type="molecule type" value="Genomic_DNA"/>
</dbReference>
<dbReference type="GO" id="GO:0005737">
    <property type="term" value="C:cytoplasm"/>
    <property type="evidence" value="ECO:0007669"/>
    <property type="project" value="TreeGrafter"/>
</dbReference>
<evidence type="ECO:0000256" key="1">
    <source>
        <dbReference type="ARBA" id="ARBA00006442"/>
    </source>
</evidence>
<keyword evidence="7" id="KW-1185">Reference proteome</keyword>
<dbReference type="AlphaFoldDB" id="A0A6A5THS1"/>
<dbReference type="GO" id="GO:0050660">
    <property type="term" value="F:flavin adenine dinucleotide binding"/>
    <property type="evidence" value="ECO:0007669"/>
    <property type="project" value="TreeGrafter"/>
</dbReference>
<dbReference type="OrthoDB" id="202203at2759"/>
<dbReference type="SUPFAM" id="SSF51905">
    <property type="entry name" value="FAD/NAD(P)-binding domain"/>
    <property type="match status" value="1"/>
</dbReference>
<dbReference type="GO" id="GO:0004174">
    <property type="term" value="F:electron-transferring-flavoprotein dehydrogenase activity"/>
    <property type="evidence" value="ECO:0007669"/>
    <property type="project" value="TreeGrafter"/>
</dbReference>
<keyword evidence="3" id="KW-0274">FAD</keyword>
<evidence type="ECO:0000313" key="6">
    <source>
        <dbReference type="EMBL" id="KAF1951710.1"/>
    </source>
</evidence>
<dbReference type="PANTHER" id="PTHR43735">
    <property type="entry name" value="APOPTOSIS-INDUCING FACTOR 1"/>
    <property type="match status" value="1"/>
</dbReference>
<comment type="similarity">
    <text evidence="1">Belongs to the FAD-dependent oxidoreductase family.</text>
</comment>
<evidence type="ECO:0000259" key="5">
    <source>
        <dbReference type="Pfam" id="PF07992"/>
    </source>
</evidence>
<accession>A0A6A5THS1</accession>
<keyword evidence="2" id="KW-0285">Flavoprotein</keyword>
<reference evidence="6" key="1">
    <citation type="journal article" date="2020" name="Stud. Mycol.">
        <title>101 Dothideomycetes genomes: a test case for predicting lifestyles and emergence of pathogens.</title>
        <authorList>
            <person name="Haridas S."/>
            <person name="Albert R."/>
            <person name="Binder M."/>
            <person name="Bloem J."/>
            <person name="Labutti K."/>
            <person name="Salamov A."/>
            <person name="Andreopoulos B."/>
            <person name="Baker S."/>
            <person name="Barry K."/>
            <person name="Bills G."/>
            <person name="Bluhm B."/>
            <person name="Cannon C."/>
            <person name="Castanera R."/>
            <person name="Culley D."/>
            <person name="Daum C."/>
            <person name="Ezra D."/>
            <person name="Gonzalez J."/>
            <person name="Henrissat B."/>
            <person name="Kuo A."/>
            <person name="Liang C."/>
            <person name="Lipzen A."/>
            <person name="Lutzoni F."/>
            <person name="Magnuson J."/>
            <person name="Mondo S."/>
            <person name="Nolan M."/>
            <person name="Ohm R."/>
            <person name="Pangilinan J."/>
            <person name="Park H.-J."/>
            <person name="Ramirez L."/>
            <person name="Alfaro M."/>
            <person name="Sun H."/>
            <person name="Tritt A."/>
            <person name="Yoshinaga Y."/>
            <person name="Zwiers L.-H."/>
            <person name="Turgeon B."/>
            <person name="Goodwin S."/>
            <person name="Spatafora J."/>
            <person name="Crous P."/>
            <person name="Grigoriev I."/>
        </authorList>
    </citation>
    <scope>NUCLEOTIDE SEQUENCE</scope>
    <source>
        <strain evidence="6">CBS 675.92</strain>
    </source>
</reference>
<evidence type="ECO:0000256" key="4">
    <source>
        <dbReference type="ARBA" id="ARBA00023002"/>
    </source>
</evidence>
<evidence type="ECO:0000256" key="3">
    <source>
        <dbReference type="ARBA" id="ARBA00022827"/>
    </source>
</evidence>
<organism evidence="6 7">
    <name type="scientific">Byssothecium circinans</name>
    <dbReference type="NCBI Taxonomy" id="147558"/>
    <lineage>
        <taxon>Eukaryota</taxon>
        <taxon>Fungi</taxon>
        <taxon>Dikarya</taxon>
        <taxon>Ascomycota</taxon>
        <taxon>Pezizomycotina</taxon>
        <taxon>Dothideomycetes</taxon>
        <taxon>Pleosporomycetidae</taxon>
        <taxon>Pleosporales</taxon>
        <taxon>Massarineae</taxon>
        <taxon>Massarinaceae</taxon>
        <taxon>Byssothecium</taxon>
    </lineage>
</organism>
<dbReference type="PANTHER" id="PTHR43735:SF3">
    <property type="entry name" value="FERROPTOSIS SUPPRESSOR PROTEIN 1"/>
    <property type="match status" value="1"/>
</dbReference>
<gene>
    <name evidence="6" type="ORF">CC80DRAFT_495871</name>
</gene>
<name>A0A6A5THS1_9PLEO</name>
<sequence length="425" mass="45972">MSSTTPPHPSQKHIVILGGSYAALSTAHYTLKHTLPSLPSTYRVILISTTSQALCRPACPRALISESMFPQGKLFVDIEEQFKQYPEGSFEFVKGTVVDVDTKRRVVKYEVEVEGEEKKEVEFWALVVGTGASTPSPLLGFKADGDETSLTKSWEEFRTGLAAAKSIVIAGGGPAGIETAGELGEYLNGRAGFLSSSTSLSDPKVSITVITAGSNILPALRPSIAKTAEHYLAKVGVRVIKETRVVSVEPPNAGMEMQTLITKAMLTLSTGKIIEADIFIPATGMTPNTSFLPSSLLTRTGQIETNTSTLRVDNAGPRIYAIGDCSSYARPAVHNILNSVPILGTNMKRDLLLAPGKAESEVPRQKSFKEDMREMQLVPIGKSRGVGAAMGWWVPSWLVWAIKGRDYWLWTTGAVWSGKQWAKEG</sequence>